<dbReference type="PROSITE" id="PS00086">
    <property type="entry name" value="CYTOCHROME_P450"/>
    <property type="match status" value="1"/>
</dbReference>
<evidence type="ECO:0000256" key="1">
    <source>
        <dbReference type="ARBA" id="ARBA00010617"/>
    </source>
</evidence>
<keyword evidence="3 8" id="KW-0479">Metal-binding</keyword>
<dbReference type="FunFam" id="1.10.630.10:FF:000018">
    <property type="entry name" value="Cytochrome P450 monooxygenase"/>
    <property type="match status" value="1"/>
</dbReference>
<dbReference type="PANTHER" id="PTHR46696:SF1">
    <property type="entry name" value="CYTOCHROME P450 YJIB-RELATED"/>
    <property type="match status" value="1"/>
</dbReference>
<dbReference type="Pfam" id="PF00067">
    <property type="entry name" value="p450"/>
    <property type="match status" value="1"/>
</dbReference>
<dbReference type="GO" id="GO:0005506">
    <property type="term" value="F:iron ion binding"/>
    <property type="evidence" value="ECO:0007669"/>
    <property type="project" value="InterPro"/>
</dbReference>
<dbReference type="GO" id="GO:0020037">
    <property type="term" value="F:heme binding"/>
    <property type="evidence" value="ECO:0007669"/>
    <property type="project" value="InterPro"/>
</dbReference>
<protein>
    <submittedName>
        <fullName evidence="9">Cytochrome P450</fullName>
    </submittedName>
</protein>
<dbReference type="AlphaFoldDB" id="A0AAJ5X5L6"/>
<dbReference type="InterPro" id="IPR002397">
    <property type="entry name" value="Cyt_P450_B"/>
</dbReference>
<evidence type="ECO:0000256" key="6">
    <source>
        <dbReference type="ARBA" id="ARBA00023033"/>
    </source>
</evidence>
<name>A0AAJ5X5L6_9CAUL</name>
<dbReference type="PRINTS" id="PR00359">
    <property type="entry name" value="BP450"/>
</dbReference>
<dbReference type="GO" id="GO:0004497">
    <property type="term" value="F:monooxygenase activity"/>
    <property type="evidence" value="ECO:0007669"/>
    <property type="project" value="UniProtKB-KW"/>
</dbReference>
<comment type="function">
    <text evidence="7">Cytochromes P450 are a group of heme-thiolate monooxygenases. They oxidize a variety of structurally unrelated compounds, including steroids, fatty acids, and xenobiotics.</text>
</comment>
<organism evidence="9 10">
    <name type="scientific">Candidatus Brevundimonas colombiensis</name>
    <dbReference type="NCBI Taxonomy" id="3121376"/>
    <lineage>
        <taxon>Bacteria</taxon>
        <taxon>Pseudomonadati</taxon>
        <taxon>Pseudomonadota</taxon>
        <taxon>Alphaproteobacteria</taxon>
        <taxon>Caulobacterales</taxon>
        <taxon>Caulobacteraceae</taxon>
        <taxon>Brevundimonas</taxon>
    </lineage>
</organism>
<proteinExistence type="inferred from homology"/>
<dbReference type="GO" id="GO:0016705">
    <property type="term" value="F:oxidoreductase activity, acting on paired donors, with incorporation or reduction of molecular oxygen"/>
    <property type="evidence" value="ECO:0007669"/>
    <property type="project" value="InterPro"/>
</dbReference>
<dbReference type="InterPro" id="IPR001128">
    <property type="entry name" value="Cyt_P450"/>
</dbReference>
<dbReference type="Gene3D" id="1.10.630.10">
    <property type="entry name" value="Cytochrome P450"/>
    <property type="match status" value="1"/>
</dbReference>
<evidence type="ECO:0000256" key="8">
    <source>
        <dbReference type="RuleBase" id="RU000461"/>
    </source>
</evidence>
<evidence type="ECO:0000256" key="3">
    <source>
        <dbReference type="ARBA" id="ARBA00022723"/>
    </source>
</evidence>
<dbReference type="EMBL" id="CP119326">
    <property type="protein sequence ID" value="WEK41473.1"/>
    <property type="molecule type" value="Genomic_DNA"/>
</dbReference>
<evidence type="ECO:0000256" key="5">
    <source>
        <dbReference type="ARBA" id="ARBA00023004"/>
    </source>
</evidence>
<keyword evidence="2 8" id="KW-0349">Heme</keyword>
<reference evidence="9" key="1">
    <citation type="submission" date="2023-03" db="EMBL/GenBank/DDBJ databases">
        <title>Andean soil-derived lignocellulolytic bacterial consortium as a source of novel taxa and putative plastic-active enzymes.</title>
        <authorList>
            <person name="Diaz-Garcia L."/>
            <person name="Chuvochina M."/>
            <person name="Feuerriegel G."/>
            <person name="Bunk B."/>
            <person name="Sproer C."/>
            <person name="Streit W.R."/>
            <person name="Rodriguez L.M."/>
            <person name="Overmann J."/>
            <person name="Jimenez D.J."/>
        </authorList>
    </citation>
    <scope>NUCLEOTIDE SEQUENCE</scope>
    <source>
        <strain evidence="9">MAG 833</strain>
    </source>
</reference>
<dbReference type="InterPro" id="IPR036396">
    <property type="entry name" value="Cyt_P450_sf"/>
</dbReference>
<evidence type="ECO:0000313" key="9">
    <source>
        <dbReference type="EMBL" id="WEK41473.1"/>
    </source>
</evidence>
<evidence type="ECO:0000256" key="2">
    <source>
        <dbReference type="ARBA" id="ARBA00022617"/>
    </source>
</evidence>
<evidence type="ECO:0000313" key="10">
    <source>
        <dbReference type="Proteomes" id="UP001213664"/>
    </source>
</evidence>
<dbReference type="SUPFAM" id="SSF48264">
    <property type="entry name" value="Cytochrome P450"/>
    <property type="match status" value="1"/>
</dbReference>
<gene>
    <name evidence="9" type="ORF">P0Y50_07675</name>
</gene>
<keyword evidence="4 8" id="KW-0560">Oxidoreductase</keyword>
<accession>A0AAJ5X5L6</accession>
<keyword evidence="6 8" id="KW-0503">Monooxygenase</keyword>
<evidence type="ECO:0000256" key="4">
    <source>
        <dbReference type="ARBA" id="ARBA00023002"/>
    </source>
</evidence>
<comment type="similarity">
    <text evidence="1 8">Belongs to the cytochrome P450 family.</text>
</comment>
<keyword evidence="5 8" id="KW-0408">Iron</keyword>
<evidence type="ECO:0000256" key="7">
    <source>
        <dbReference type="ARBA" id="ARBA00043906"/>
    </source>
</evidence>
<dbReference type="InterPro" id="IPR017972">
    <property type="entry name" value="Cyt_P450_CS"/>
</dbReference>
<dbReference type="Proteomes" id="UP001213664">
    <property type="component" value="Chromosome"/>
</dbReference>
<sequence>MIWTDIDNKLTNAAFFAGPGYHDLFTHLRAAEPVRWTDSANYGRPFWSVTKYADCLRLLEEPELFSNQLGPHLPPSGRELTAEERYAMGFDVQLVAQDPPIHMQKRRPFNKYFSVPWVSKWDQQCEEIVDDILANIAEKGEAELVEDIAAQLPVNLFLSLMGIPKSDWRHLRDITVTMLHAQDPEHNAGKDASAVEVSAFAQLYDYLAAHTSSRRGKKTEDFASLIANIEVDGKLLDPRDAAWMSFSVVAGGLETTRNAVAIGMMELMARPEQSRLIPGNAAVAKSATEEIIRWVTPSKNRLRMAMADCQIGDKSIKKGDWVVGWVVSANRDEDVFPDGQVFDIHRTPNRHLGFGDGEHLCLGRNVARLEIQILLDRIFGAFPDIHAAGEAEWVASTNTAGLKRLPVRFTPRNPAEVRTTSKAAA</sequence>
<dbReference type="PANTHER" id="PTHR46696">
    <property type="entry name" value="P450, PUTATIVE (EUROFUNG)-RELATED"/>
    <property type="match status" value="1"/>
</dbReference>